<dbReference type="PANTHER" id="PTHR39550">
    <property type="entry name" value="SLL0658 PROTEIN"/>
    <property type="match status" value="1"/>
</dbReference>
<accession>A0A084STD8</accession>
<dbReference type="EMBL" id="JPMI01000132">
    <property type="protein sequence ID" value="KFA91723.1"/>
    <property type="molecule type" value="Genomic_DNA"/>
</dbReference>
<dbReference type="Pfam" id="PF11848">
    <property type="entry name" value="DUF3368"/>
    <property type="match status" value="1"/>
</dbReference>
<dbReference type="Proteomes" id="UP000028547">
    <property type="component" value="Unassembled WGS sequence"/>
</dbReference>
<evidence type="ECO:0000313" key="2">
    <source>
        <dbReference type="Proteomes" id="UP000028547"/>
    </source>
</evidence>
<proteinExistence type="predicted"/>
<protein>
    <recommendedName>
        <fullName evidence="3">DUF3368 domain-containing protein</fullName>
    </recommendedName>
</protein>
<comment type="caution">
    <text evidence="1">The sequence shown here is derived from an EMBL/GenBank/DDBJ whole genome shotgun (WGS) entry which is preliminary data.</text>
</comment>
<reference evidence="1 2" key="1">
    <citation type="submission" date="2014-07" db="EMBL/GenBank/DDBJ databases">
        <title>Draft Genome Sequence of Gephyronic Acid Producer, Cystobacter violaceus Strain Cb vi76.</title>
        <authorList>
            <person name="Stevens D.C."/>
            <person name="Young J."/>
            <person name="Carmichael R."/>
            <person name="Tan J."/>
            <person name="Taylor R.E."/>
        </authorList>
    </citation>
    <scope>NUCLEOTIDE SEQUENCE [LARGE SCALE GENOMIC DNA]</scope>
    <source>
        <strain evidence="1 2">Cb vi76</strain>
    </source>
</reference>
<dbReference type="AlphaFoldDB" id="A0A084STD8"/>
<sequence length="158" mass="16840">MLIIADTSALVALAACQQLHLLDVLFADVRVPPAVHRECTVPGKPGADALGEYLRSKVAEVALSEFVIAVAGLGQGELEAMALYRKLSANELLVDDQRARKVARFNGMRVIGSVGVLLAAKERGLLHVLRPSLEAIRRSGIHISDALLAEALRLAGET</sequence>
<dbReference type="RefSeq" id="WP_043397692.1">
    <property type="nucleotide sequence ID" value="NZ_JPMI01000132.1"/>
</dbReference>
<name>A0A084STD8_9BACT</name>
<gene>
    <name evidence="1" type="ORF">Q664_20230</name>
</gene>
<dbReference type="PANTHER" id="PTHR39550:SF1">
    <property type="entry name" value="SLL0658 PROTEIN"/>
    <property type="match status" value="1"/>
</dbReference>
<evidence type="ECO:0008006" key="3">
    <source>
        <dbReference type="Google" id="ProtNLM"/>
    </source>
</evidence>
<dbReference type="InterPro" id="IPR021799">
    <property type="entry name" value="PIN-like_prokaryotic"/>
</dbReference>
<evidence type="ECO:0000313" key="1">
    <source>
        <dbReference type="EMBL" id="KFA91723.1"/>
    </source>
</evidence>
<organism evidence="1 2">
    <name type="scientific">Archangium violaceum Cb vi76</name>
    <dbReference type="NCBI Taxonomy" id="1406225"/>
    <lineage>
        <taxon>Bacteria</taxon>
        <taxon>Pseudomonadati</taxon>
        <taxon>Myxococcota</taxon>
        <taxon>Myxococcia</taxon>
        <taxon>Myxococcales</taxon>
        <taxon>Cystobacterineae</taxon>
        <taxon>Archangiaceae</taxon>
        <taxon>Archangium</taxon>
    </lineage>
</organism>